<dbReference type="STRING" id="1879050.GCA_001696605_02369"/>
<evidence type="ECO:0000313" key="5">
    <source>
        <dbReference type="Proteomes" id="UP000279962"/>
    </source>
</evidence>
<protein>
    <submittedName>
        <fullName evidence="4">Uncharacterized protein</fullName>
    </submittedName>
</protein>
<sequence length="265" mass="29931">MNMQKVIAIICFIFSGNVFAENASPVLFEQVLNVKPNQFYEVNLENVHASDQIWTAVYLIGRQNYPGLTSKVDFIIDNQGLLDKTNASEHSIHQQLIAENLKQTSQYSFHQFKKLTSIIDEMSVMLIEDPVLEKTDTVRIYSQVNDWIPEYNSYEPTKVQFKIENPVDFDIVAAYVLVGKGAKPTQLSELNFKNVASSYTTSLENSATATGEAVKAPMAVPLTSESERSAYHLSRIEVKLVIFVLGAVVMGIFAFINRRKFKRAY</sequence>
<evidence type="ECO:0000313" key="4">
    <source>
        <dbReference type="EMBL" id="RZG47205.1"/>
    </source>
</evidence>
<organism evidence="4 6">
    <name type="scientific">Acinetobacter wuhouensis</name>
    <dbReference type="NCBI Taxonomy" id="1879050"/>
    <lineage>
        <taxon>Bacteria</taxon>
        <taxon>Pseudomonadati</taxon>
        <taxon>Pseudomonadota</taxon>
        <taxon>Gammaproteobacteria</taxon>
        <taxon>Moraxellales</taxon>
        <taxon>Moraxellaceae</taxon>
        <taxon>Acinetobacter</taxon>
    </lineage>
</organism>
<evidence type="ECO:0000313" key="6">
    <source>
        <dbReference type="Proteomes" id="UP000293863"/>
    </source>
</evidence>
<keyword evidence="6" id="KW-1185">Reference proteome</keyword>
<feature type="signal peptide" evidence="2">
    <location>
        <begin position="1"/>
        <end position="20"/>
    </location>
</feature>
<keyword evidence="1" id="KW-0472">Membrane</keyword>
<reference evidence="3 5" key="1">
    <citation type="submission" date="2018-10" db="EMBL/GenBank/DDBJ databases">
        <title>The complete genome of Acinetobacter wuhouensis strain WCHAW010062.</title>
        <authorList>
            <person name="Hu Y."/>
            <person name="Long H."/>
            <person name="Feng Y."/>
            <person name="Zong Z."/>
        </authorList>
    </citation>
    <scope>NUCLEOTIDE SEQUENCE [LARGE SCALE GENOMIC DNA]</scope>
    <source>
        <strain evidence="3 5">WCHAW010062</strain>
    </source>
</reference>
<evidence type="ECO:0000256" key="1">
    <source>
        <dbReference type="SAM" id="Phobius"/>
    </source>
</evidence>
<dbReference type="KEGG" id="awu:BEN71_17740"/>
<feature type="chain" id="PRO_5044587888" evidence="2">
    <location>
        <begin position="21"/>
        <end position="265"/>
    </location>
</feature>
<accession>A0A385C9S5</accession>
<dbReference type="EMBL" id="SGSQ01000008">
    <property type="protein sequence ID" value="RZG47205.1"/>
    <property type="molecule type" value="Genomic_DNA"/>
</dbReference>
<dbReference type="EMBL" id="CP033133">
    <property type="protein sequence ID" value="AYO52918.1"/>
    <property type="molecule type" value="Genomic_DNA"/>
</dbReference>
<keyword evidence="2" id="KW-0732">Signal</keyword>
<dbReference type="Proteomes" id="UP000293863">
    <property type="component" value="Unassembled WGS sequence"/>
</dbReference>
<proteinExistence type="predicted"/>
<evidence type="ECO:0000313" key="3">
    <source>
        <dbReference type="EMBL" id="AYO52918.1"/>
    </source>
</evidence>
<keyword evidence="1" id="KW-0812">Transmembrane</keyword>
<dbReference type="OrthoDB" id="6684096at2"/>
<reference evidence="4 6" key="2">
    <citation type="submission" date="2019-02" db="EMBL/GenBank/DDBJ databases">
        <title>The Batch Genome Submission of Acinetobacter spp. strains.</title>
        <authorList>
            <person name="Qin J."/>
            <person name="Hu Y."/>
            <person name="Ye H."/>
            <person name="Wei L."/>
            <person name="Feng Y."/>
            <person name="Zong Z."/>
        </authorList>
    </citation>
    <scope>NUCLEOTIDE SEQUENCE [LARGE SCALE GENOMIC DNA]</scope>
    <source>
        <strain evidence="4 6">WCHAW060049</strain>
    </source>
</reference>
<keyword evidence="1" id="KW-1133">Transmembrane helix</keyword>
<feature type="transmembrane region" description="Helical" evidence="1">
    <location>
        <begin position="238"/>
        <end position="256"/>
    </location>
</feature>
<dbReference type="AlphaFoldDB" id="A0A385C9S5"/>
<dbReference type="RefSeq" id="WP_068974979.1">
    <property type="nucleotide sequence ID" value="NZ_CP031716.1"/>
</dbReference>
<gene>
    <name evidence="3" type="ORF">CDG68_04200</name>
    <name evidence="4" type="ORF">EXU28_06445</name>
</gene>
<evidence type="ECO:0000256" key="2">
    <source>
        <dbReference type="SAM" id="SignalP"/>
    </source>
</evidence>
<dbReference type="Proteomes" id="UP000279962">
    <property type="component" value="Chromosome"/>
</dbReference>
<name>A0A385C9S5_9GAMM</name>